<dbReference type="AlphaFoldDB" id="F9S799"/>
<protein>
    <recommendedName>
        <fullName evidence="1">DUF6602 domain-containing protein</fullName>
    </recommendedName>
</protein>
<dbReference type="OrthoDB" id="337432at2"/>
<sequence>MDLRKIFESVSLELTAKFQKSVQIKHNGGKGDNREEAFVDFLCDYLPNKYGTGRGEVISSNNDVSGELDIVIYDKDHCPLFLKSPSHSLYPIESVFGAISMKSHLGSEELKDAYQNIVSLKRIASKENFSHSPNPGIQVGLDPVTPVTAIFAYAANRSLSAIAKQVKQLDSELDDINLRPDFVVVLGLGIVGPFGKLRNNFNQYTLPDTADELANERKTGRHTLLRFYMQFLDELNSITQKPLDLHSYFDMPSRVGKYKVRKHDRLMVTKKEENAETSVKRLTKKFIEQVVAESKPVSLEQHFINHLGSLPVGAETLYDLNSIVYEYNPLKKSALKVVWSEHGPTGDPQSFQPLPMEIDGKHYAVDFSALSEFDFEDNPDFTVDELMSR</sequence>
<dbReference type="Proteomes" id="UP000004605">
    <property type="component" value="Unassembled WGS sequence"/>
</dbReference>
<name>F9S799_9VIBR</name>
<dbReference type="InterPro" id="IPR046537">
    <property type="entry name" value="DUF6602"/>
</dbReference>
<gene>
    <name evidence="2" type="ORF">VII00023_08019</name>
</gene>
<comment type="caution">
    <text evidence="2">The sequence shown here is derived from an EMBL/GenBank/DDBJ whole genome shotgun (WGS) entry which is preliminary data.</text>
</comment>
<dbReference type="Pfam" id="PF20247">
    <property type="entry name" value="DUF6602"/>
    <property type="match status" value="1"/>
</dbReference>
<dbReference type="RefSeq" id="WP_006714359.1">
    <property type="nucleotide sequence ID" value="NZ_AFWF01000284.1"/>
</dbReference>
<keyword evidence="3" id="KW-1185">Reference proteome</keyword>
<proteinExistence type="predicted"/>
<reference evidence="2 3" key="1">
    <citation type="journal article" date="2012" name="Int. J. Syst. Evol. Microbiol.">
        <title>Vibrio caribbeanicus sp. nov., isolated from the marine sponge Scleritoderma cyanea.</title>
        <authorList>
            <person name="Hoffmann M."/>
            <person name="Monday S.R."/>
            <person name="Allard M.W."/>
            <person name="Strain E.A."/>
            <person name="Whittaker P."/>
            <person name="Naum M."/>
            <person name="McCarthy P.J."/>
            <person name="Lopez J.V."/>
            <person name="Fischer M."/>
            <person name="Brown E.W."/>
        </authorList>
    </citation>
    <scope>NUCLEOTIDE SEQUENCE [LARGE SCALE GENOMIC DNA]</scope>
    <source>
        <strain evidence="2 3">ATCC 700023</strain>
    </source>
</reference>
<evidence type="ECO:0000313" key="2">
    <source>
        <dbReference type="EMBL" id="EGU31986.1"/>
    </source>
</evidence>
<feature type="domain" description="DUF6602" evidence="1">
    <location>
        <begin position="19"/>
        <end position="122"/>
    </location>
</feature>
<dbReference type="EMBL" id="AFWF01000284">
    <property type="protein sequence ID" value="EGU31986.1"/>
    <property type="molecule type" value="Genomic_DNA"/>
</dbReference>
<accession>F9S799</accession>
<evidence type="ECO:0000259" key="1">
    <source>
        <dbReference type="Pfam" id="PF20247"/>
    </source>
</evidence>
<organism evidence="2 3">
    <name type="scientific">Vibrio ichthyoenteri ATCC 700023</name>
    <dbReference type="NCBI Taxonomy" id="870968"/>
    <lineage>
        <taxon>Bacteria</taxon>
        <taxon>Pseudomonadati</taxon>
        <taxon>Pseudomonadota</taxon>
        <taxon>Gammaproteobacteria</taxon>
        <taxon>Vibrionales</taxon>
        <taxon>Vibrionaceae</taxon>
        <taxon>Vibrio</taxon>
    </lineage>
</organism>
<evidence type="ECO:0000313" key="3">
    <source>
        <dbReference type="Proteomes" id="UP000004605"/>
    </source>
</evidence>
<dbReference type="CDD" id="cd21173">
    <property type="entry name" value="NucC-like"/>
    <property type="match status" value="1"/>
</dbReference>